<dbReference type="RefSeq" id="WP_085799847.1">
    <property type="nucleotide sequence ID" value="NZ_FWXB01000005.1"/>
</dbReference>
<dbReference type="EMBL" id="FWXB01000005">
    <property type="protein sequence ID" value="SMC11878.1"/>
    <property type="molecule type" value="Genomic_DNA"/>
</dbReference>
<evidence type="ECO:0000313" key="1">
    <source>
        <dbReference type="EMBL" id="SMC11878.1"/>
    </source>
</evidence>
<dbReference type="GO" id="GO:0044780">
    <property type="term" value="P:bacterial-type flagellum assembly"/>
    <property type="evidence" value="ECO:0007669"/>
    <property type="project" value="InterPro"/>
</dbReference>
<sequence length="119" mass="13566">MTTETAQDIINRLDELLELERAALLKGNLEEIPILLGEKESLIDALNAQAPEQQNNLQNLQVKVERNQALLDSALQGIRKVAARMAAFRRIRRSLETYDESGRKHIIQGEVEHRVEKRA</sequence>
<dbReference type="AlphaFoldDB" id="A0A1X7BQG6"/>
<name>A0A1X7BQG6_9RHOB</name>
<organism evidence="1 2">
    <name type="scientific">Roseovarius aestuarii</name>
    <dbReference type="NCBI Taxonomy" id="475083"/>
    <lineage>
        <taxon>Bacteria</taxon>
        <taxon>Pseudomonadati</taxon>
        <taxon>Pseudomonadota</taxon>
        <taxon>Alphaproteobacteria</taxon>
        <taxon>Rhodobacterales</taxon>
        <taxon>Roseobacteraceae</taxon>
        <taxon>Roseovarius</taxon>
    </lineage>
</organism>
<keyword evidence="2" id="KW-1185">Reference proteome</keyword>
<dbReference type="InterPro" id="IPR036679">
    <property type="entry name" value="FlgN-like_sf"/>
</dbReference>
<gene>
    <name evidence="1" type="ORF">ROA7745_01698</name>
</gene>
<reference evidence="1 2" key="1">
    <citation type="submission" date="2017-03" db="EMBL/GenBank/DDBJ databases">
        <authorList>
            <person name="Afonso C.L."/>
            <person name="Miller P.J."/>
            <person name="Scott M.A."/>
            <person name="Spackman E."/>
            <person name="Goraichik I."/>
            <person name="Dimitrov K.M."/>
            <person name="Suarez D.L."/>
            <person name="Swayne D.E."/>
        </authorList>
    </citation>
    <scope>NUCLEOTIDE SEQUENCE [LARGE SCALE GENOMIC DNA]</scope>
    <source>
        <strain evidence="1 2">CECT 7745</strain>
    </source>
</reference>
<accession>A0A1X7BQG6</accession>
<dbReference type="SUPFAM" id="SSF140566">
    <property type="entry name" value="FlgN-like"/>
    <property type="match status" value="1"/>
</dbReference>
<protein>
    <submittedName>
        <fullName evidence="1">FlgN protein</fullName>
    </submittedName>
</protein>
<dbReference type="Proteomes" id="UP000193224">
    <property type="component" value="Unassembled WGS sequence"/>
</dbReference>
<proteinExistence type="predicted"/>
<evidence type="ECO:0000313" key="2">
    <source>
        <dbReference type="Proteomes" id="UP000193224"/>
    </source>
</evidence>
<dbReference type="Gene3D" id="1.20.58.300">
    <property type="entry name" value="FlgN-like"/>
    <property type="match status" value="1"/>
</dbReference>